<dbReference type="Proteomes" id="UP000028547">
    <property type="component" value="Unassembled WGS sequence"/>
</dbReference>
<dbReference type="SUPFAM" id="SSF56219">
    <property type="entry name" value="DNase I-like"/>
    <property type="match status" value="1"/>
</dbReference>
<protein>
    <submittedName>
        <fullName evidence="2">Endonuclease</fullName>
    </submittedName>
</protein>
<dbReference type="PANTHER" id="PTHR14859:SF1">
    <property type="entry name" value="PGAP2-INTERACTING PROTEIN"/>
    <property type="match status" value="1"/>
</dbReference>
<comment type="caution">
    <text evidence="2">The sequence shown here is derived from an EMBL/GenBank/DDBJ whole genome shotgun (WGS) entry which is preliminary data.</text>
</comment>
<dbReference type="GO" id="GO:0016020">
    <property type="term" value="C:membrane"/>
    <property type="evidence" value="ECO:0007669"/>
    <property type="project" value="GOC"/>
</dbReference>
<organism evidence="2 3">
    <name type="scientific">Archangium violaceum Cb vi76</name>
    <dbReference type="NCBI Taxonomy" id="1406225"/>
    <lineage>
        <taxon>Bacteria</taxon>
        <taxon>Pseudomonadati</taxon>
        <taxon>Myxococcota</taxon>
        <taxon>Myxococcia</taxon>
        <taxon>Myxococcales</taxon>
        <taxon>Cystobacterineae</taxon>
        <taxon>Archangiaceae</taxon>
        <taxon>Archangium</taxon>
    </lineage>
</organism>
<evidence type="ECO:0000313" key="3">
    <source>
        <dbReference type="Proteomes" id="UP000028547"/>
    </source>
</evidence>
<dbReference type="InterPro" id="IPR005135">
    <property type="entry name" value="Endo/exonuclease/phosphatase"/>
</dbReference>
<proteinExistence type="predicted"/>
<keyword evidence="2" id="KW-0378">Hydrolase</keyword>
<evidence type="ECO:0000259" key="1">
    <source>
        <dbReference type="Pfam" id="PF03372"/>
    </source>
</evidence>
<dbReference type="AlphaFoldDB" id="A0A084SQC4"/>
<dbReference type="EMBL" id="JPMI01000197">
    <property type="protein sequence ID" value="KFA90659.1"/>
    <property type="molecule type" value="Genomic_DNA"/>
</dbReference>
<dbReference type="Pfam" id="PF03372">
    <property type="entry name" value="Exo_endo_phos"/>
    <property type="match status" value="1"/>
</dbReference>
<dbReference type="PANTHER" id="PTHR14859">
    <property type="entry name" value="CALCOFLUOR WHITE HYPERSENSITIVE PROTEIN PRECURSOR"/>
    <property type="match status" value="1"/>
</dbReference>
<dbReference type="InterPro" id="IPR051916">
    <property type="entry name" value="GPI-anchor_lipid_remodeler"/>
</dbReference>
<feature type="domain" description="Endonuclease/exonuclease/phosphatase" evidence="1">
    <location>
        <begin position="79"/>
        <end position="399"/>
    </location>
</feature>
<keyword evidence="2" id="KW-0255">Endonuclease</keyword>
<dbReference type="RefSeq" id="WP_043401569.1">
    <property type="nucleotide sequence ID" value="NZ_JPMI01000197.1"/>
</dbReference>
<dbReference type="Gene3D" id="3.60.10.10">
    <property type="entry name" value="Endonuclease/exonuclease/phosphatase"/>
    <property type="match status" value="1"/>
</dbReference>
<name>A0A084SQC4_9BACT</name>
<evidence type="ECO:0000313" key="2">
    <source>
        <dbReference type="EMBL" id="KFA90659.1"/>
    </source>
</evidence>
<gene>
    <name evidence="2" type="ORF">Q664_27110</name>
</gene>
<sequence length="413" mass="45538">MPGQALSRLLDRLPFGRNVIDGVPAAPPQHLPHQEPTQVHQGFGSLPVADGPRRLGTGTTLLVHHPQPRRPRDHVLRVMTYNILLGGERRALLEAYFASLEELGRMPDVIALQEASQPTAVELARDYGFHLVYQGRDVAGPVINGKAILSRYPLLEAAHYTYAFPEDARAAAIARQGFVGELDEDRGALFALIDVLGVPLALYNVHHTLGDSGINAGQLWQLQATLHARDGVPSIALGDFNANINVKHHYSLLPSPIRKHEPTETVKDYESRYGDVHPSVGDWGVGNIGDVRVRRALHALEHELPDPLRRARELRVRMPDGSLLKPDEAREMLVASAFPKNSEPWMRLQDVADMSTLNSLPDGKGVVPATGKRFDTFFASRQLEPLLLEVDHSTGASDHLPSVADFQLRGLRH</sequence>
<dbReference type="InterPro" id="IPR036691">
    <property type="entry name" value="Endo/exonu/phosph_ase_sf"/>
</dbReference>
<dbReference type="GO" id="GO:0004519">
    <property type="term" value="F:endonuclease activity"/>
    <property type="evidence" value="ECO:0007669"/>
    <property type="project" value="UniProtKB-KW"/>
</dbReference>
<reference evidence="2 3" key="1">
    <citation type="submission" date="2014-07" db="EMBL/GenBank/DDBJ databases">
        <title>Draft Genome Sequence of Gephyronic Acid Producer, Cystobacter violaceus Strain Cb vi76.</title>
        <authorList>
            <person name="Stevens D.C."/>
            <person name="Young J."/>
            <person name="Carmichael R."/>
            <person name="Tan J."/>
            <person name="Taylor R.E."/>
        </authorList>
    </citation>
    <scope>NUCLEOTIDE SEQUENCE [LARGE SCALE GENOMIC DNA]</scope>
    <source>
        <strain evidence="2 3">Cb vi76</strain>
    </source>
</reference>
<accession>A0A084SQC4</accession>
<dbReference type="GO" id="GO:0006506">
    <property type="term" value="P:GPI anchor biosynthetic process"/>
    <property type="evidence" value="ECO:0007669"/>
    <property type="project" value="TreeGrafter"/>
</dbReference>
<keyword evidence="2" id="KW-0540">Nuclease</keyword>